<keyword evidence="2" id="KW-1185">Reference proteome</keyword>
<organism evidence="1 2">
    <name type="scientific">Zea mays</name>
    <name type="common">Maize</name>
    <dbReference type="NCBI Taxonomy" id="4577"/>
    <lineage>
        <taxon>Eukaryota</taxon>
        <taxon>Viridiplantae</taxon>
        <taxon>Streptophyta</taxon>
        <taxon>Embryophyta</taxon>
        <taxon>Tracheophyta</taxon>
        <taxon>Spermatophyta</taxon>
        <taxon>Magnoliopsida</taxon>
        <taxon>Liliopsida</taxon>
        <taxon>Poales</taxon>
        <taxon>Poaceae</taxon>
        <taxon>PACMAD clade</taxon>
        <taxon>Panicoideae</taxon>
        <taxon>Andropogonodae</taxon>
        <taxon>Andropogoneae</taxon>
        <taxon>Tripsacinae</taxon>
        <taxon>Zea</taxon>
    </lineage>
</organism>
<dbReference type="Gramene" id="Zm00001eb017360_T001">
    <property type="protein sequence ID" value="Zm00001eb017360_P001"/>
    <property type="gene ID" value="Zm00001eb017360"/>
</dbReference>
<sequence>MVKRKYLVVSIDASREKEQPVSEKSSPILLHSSTKLPSLLDDEFGLRLCILIEVLVVSFVLGQQVLYNVDTRLEKLLRALSEEGVLDLLLLLLNDVCGLIVVLCMEEMVDLAISLEPDLEGLEVVATPLEELQHRYRIPHTNAWGTRAGAEWVGRALELDHEGSEAVMVPMEELMHRARAA</sequence>
<accession>A0A804LKK6</accession>
<reference evidence="2" key="1">
    <citation type="submission" date="2015-12" db="EMBL/GenBank/DDBJ databases">
        <title>Update maize B73 reference genome by single molecule sequencing technologies.</title>
        <authorList>
            <consortium name="Maize Genome Sequencing Project"/>
            <person name="Ware D."/>
        </authorList>
    </citation>
    <scope>NUCLEOTIDE SEQUENCE [LARGE SCALE GENOMIC DNA]</scope>
    <source>
        <strain evidence="2">cv. B73</strain>
    </source>
</reference>
<dbReference type="EnsemblPlants" id="Zm00001eb017360_T001">
    <property type="protein sequence ID" value="Zm00001eb017360_P001"/>
    <property type="gene ID" value="Zm00001eb017360"/>
</dbReference>
<dbReference type="InParanoid" id="A0A804LKK6"/>
<dbReference type="AlphaFoldDB" id="A0A804LKK6"/>
<proteinExistence type="predicted"/>
<reference evidence="1" key="2">
    <citation type="submission" date="2019-07" db="EMBL/GenBank/DDBJ databases">
        <authorList>
            <person name="Seetharam A."/>
            <person name="Woodhouse M."/>
            <person name="Cannon E."/>
        </authorList>
    </citation>
    <scope>NUCLEOTIDE SEQUENCE [LARGE SCALE GENOMIC DNA]</scope>
    <source>
        <strain evidence="1">cv. B73</strain>
    </source>
</reference>
<evidence type="ECO:0000313" key="1">
    <source>
        <dbReference type="EnsemblPlants" id="Zm00001eb017360_P001"/>
    </source>
</evidence>
<reference evidence="1" key="3">
    <citation type="submission" date="2021-05" db="UniProtKB">
        <authorList>
            <consortium name="EnsemblPlants"/>
        </authorList>
    </citation>
    <scope>IDENTIFICATION</scope>
    <source>
        <strain evidence="1">cv. B73</strain>
    </source>
</reference>
<dbReference type="Proteomes" id="UP000007305">
    <property type="component" value="Chromosome 1"/>
</dbReference>
<protein>
    <submittedName>
        <fullName evidence="1">Uncharacterized protein</fullName>
    </submittedName>
</protein>
<dbReference type="PANTHER" id="PTHR48179:SF1">
    <property type="entry name" value="OS08G0232201 PROTEIN"/>
    <property type="match status" value="1"/>
</dbReference>
<evidence type="ECO:0000313" key="2">
    <source>
        <dbReference type="Proteomes" id="UP000007305"/>
    </source>
</evidence>
<name>A0A804LKK6_MAIZE</name>
<dbReference type="PANTHER" id="PTHR48179">
    <property type="entry name" value="OS08G0232201 PROTEIN"/>
    <property type="match status" value="1"/>
</dbReference>